<gene>
    <name evidence="2" type="ordered locus">Hmuk_1618</name>
</gene>
<proteinExistence type="predicted"/>
<dbReference type="KEGG" id="hmu:Hmuk_1618"/>
<keyword evidence="3" id="KW-1185">Reference proteome</keyword>
<protein>
    <submittedName>
        <fullName evidence="2">Uncharacterized protein</fullName>
    </submittedName>
</protein>
<keyword evidence="1" id="KW-1133">Transmembrane helix</keyword>
<sequence length="60" mass="6700">MTVAGEPSTMDLTRYYDEAEPVAMLAIGFVLFVIPEPATSTLGVGLMLLGGAWWFYEWQR</sequence>
<keyword evidence="1" id="KW-0812">Transmembrane</keyword>
<dbReference type="AlphaFoldDB" id="C7P3R0"/>
<dbReference type="eggNOG" id="arCOG09019">
    <property type="taxonomic scope" value="Archaea"/>
</dbReference>
<reference evidence="2 3" key="1">
    <citation type="journal article" date="2009" name="Stand. Genomic Sci.">
        <title>Complete genome sequence of Halomicrobium mukohataei type strain (arg-2).</title>
        <authorList>
            <person name="Tindall B.J."/>
            <person name="Schneider S."/>
            <person name="Lapidus A."/>
            <person name="Copeland A."/>
            <person name="Glavina Del Rio T."/>
            <person name="Nolan M."/>
            <person name="Lucas S."/>
            <person name="Chen F."/>
            <person name="Tice H."/>
            <person name="Cheng J.F."/>
            <person name="Saunders E."/>
            <person name="Bruce D."/>
            <person name="Goodwin L."/>
            <person name="Pitluck S."/>
            <person name="Mikhailova N."/>
            <person name="Pati A."/>
            <person name="Ivanova N."/>
            <person name="Mavrommatis K."/>
            <person name="Chen A."/>
            <person name="Palaniappan K."/>
            <person name="Chain P."/>
            <person name="Land M."/>
            <person name="Hauser L."/>
            <person name="Chang Y.J."/>
            <person name="Jeffries C.D."/>
            <person name="Brettin T."/>
            <person name="Han C."/>
            <person name="Rohde M."/>
            <person name="Goker M."/>
            <person name="Bristow J."/>
            <person name="Eisen J.A."/>
            <person name="Markowitz V."/>
            <person name="Hugenholtz P."/>
            <person name="Klenk H.P."/>
            <person name="Kyrpides N.C."/>
            <person name="Detter J.C."/>
        </authorList>
    </citation>
    <scope>NUCLEOTIDE SEQUENCE [LARGE SCALE GENOMIC DNA]</scope>
    <source>
        <strain evidence="3">ATCC 700874 / DSM 12286 / JCM 9738 / NCIMB 13541</strain>
    </source>
</reference>
<dbReference type="HOGENOM" id="CLU_3039156_0_0_2"/>
<organism evidence="2 3">
    <name type="scientific">Halomicrobium mukohataei (strain ATCC 700874 / DSM 12286 / JCM 9738 / NCIMB 13541)</name>
    <name type="common">Haloarcula mukohataei</name>
    <dbReference type="NCBI Taxonomy" id="485914"/>
    <lineage>
        <taxon>Archaea</taxon>
        <taxon>Methanobacteriati</taxon>
        <taxon>Methanobacteriota</taxon>
        <taxon>Stenosarchaea group</taxon>
        <taxon>Halobacteria</taxon>
        <taxon>Halobacteriales</taxon>
        <taxon>Haloarculaceae</taxon>
        <taxon>Halomicrobium</taxon>
    </lineage>
</organism>
<feature type="transmembrane region" description="Helical" evidence="1">
    <location>
        <begin position="23"/>
        <end position="56"/>
    </location>
</feature>
<dbReference type="EMBL" id="CP001688">
    <property type="protein sequence ID" value="ACV47732.1"/>
    <property type="molecule type" value="Genomic_DNA"/>
</dbReference>
<accession>C7P3R0</accession>
<dbReference type="STRING" id="485914.Hmuk_1618"/>
<name>C7P3R0_HALMD</name>
<evidence type="ECO:0000313" key="3">
    <source>
        <dbReference type="Proteomes" id="UP000001746"/>
    </source>
</evidence>
<evidence type="ECO:0000256" key="1">
    <source>
        <dbReference type="SAM" id="Phobius"/>
    </source>
</evidence>
<evidence type="ECO:0000313" key="2">
    <source>
        <dbReference type="EMBL" id="ACV47732.1"/>
    </source>
</evidence>
<keyword evidence="1" id="KW-0472">Membrane</keyword>
<dbReference type="Proteomes" id="UP000001746">
    <property type="component" value="Chromosome"/>
</dbReference>